<proteinExistence type="predicted"/>
<organism evidence="2 3">
    <name type="scientific">Friedmanniomyces endolithicus</name>
    <dbReference type="NCBI Taxonomy" id="329885"/>
    <lineage>
        <taxon>Eukaryota</taxon>
        <taxon>Fungi</taxon>
        <taxon>Dikarya</taxon>
        <taxon>Ascomycota</taxon>
        <taxon>Pezizomycotina</taxon>
        <taxon>Dothideomycetes</taxon>
        <taxon>Dothideomycetidae</taxon>
        <taxon>Mycosphaerellales</taxon>
        <taxon>Teratosphaeriaceae</taxon>
        <taxon>Friedmanniomyces</taxon>
    </lineage>
</organism>
<feature type="compositionally biased region" description="Polar residues" evidence="1">
    <location>
        <begin position="292"/>
        <end position="303"/>
    </location>
</feature>
<feature type="region of interest" description="Disordered" evidence="1">
    <location>
        <begin position="169"/>
        <end position="317"/>
    </location>
</feature>
<evidence type="ECO:0000256" key="1">
    <source>
        <dbReference type="SAM" id="MobiDB-lite"/>
    </source>
</evidence>
<evidence type="ECO:0000313" key="2">
    <source>
        <dbReference type="EMBL" id="TKA37626.1"/>
    </source>
</evidence>
<evidence type="ECO:0000313" key="3">
    <source>
        <dbReference type="Proteomes" id="UP000310066"/>
    </source>
</evidence>
<dbReference type="EMBL" id="NAJP01000050">
    <property type="protein sequence ID" value="TKA37626.1"/>
    <property type="molecule type" value="Genomic_DNA"/>
</dbReference>
<dbReference type="AlphaFoldDB" id="A0A4U0URI3"/>
<feature type="compositionally biased region" description="Low complexity" evidence="1">
    <location>
        <begin position="198"/>
        <end position="213"/>
    </location>
</feature>
<gene>
    <name evidence="2" type="ORF">B0A54_11710</name>
</gene>
<dbReference type="OrthoDB" id="3879973at2759"/>
<feature type="compositionally biased region" description="Polar residues" evidence="1">
    <location>
        <begin position="180"/>
        <end position="197"/>
    </location>
</feature>
<feature type="compositionally biased region" description="Polar residues" evidence="1">
    <location>
        <begin position="49"/>
        <end position="70"/>
    </location>
</feature>
<comment type="caution">
    <text evidence="2">The sequence shown here is derived from an EMBL/GenBank/DDBJ whole genome shotgun (WGS) entry which is preliminary data.</text>
</comment>
<sequence>MNFDNTAVTQAQREQLAQQWLASTQAQQLSPGQPEQFAQQIRSGDLDHQVQQNGMAQASAGQPMTTSFQTPFGEIRIPGFMPPMQPFPPMILAGMPQLPMPAMQFPAMTPFQIPAMTPMYLPPIPEMHSPFAIPNAALAIPQPFDMGLTTTQGLPQPFSQTVHFPGGQATRQAVNFPGGSANNQNVNYSGRNGNAQVSYSSSNSSGHWSSHGSTAIGHPVLPSTAHYPQNVPVQSAQPTPMPQQVPMGSQHGSIEPEPKAPTVAPPAYSEVPEPSAAQAQAPAQNSRLHDAFTQQLNEETYFSNPPGAPDRSAGTGE</sequence>
<feature type="region of interest" description="Disordered" evidence="1">
    <location>
        <begin position="46"/>
        <end position="72"/>
    </location>
</feature>
<protein>
    <submittedName>
        <fullName evidence="2">Uncharacterized protein</fullName>
    </submittedName>
</protein>
<accession>A0A4U0URI3</accession>
<dbReference type="Proteomes" id="UP000310066">
    <property type="component" value="Unassembled WGS sequence"/>
</dbReference>
<reference evidence="2 3" key="1">
    <citation type="submission" date="2017-03" db="EMBL/GenBank/DDBJ databases">
        <title>Genomes of endolithic fungi from Antarctica.</title>
        <authorList>
            <person name="Coleine C."/>
            <person name="Masonjones S."/>
            <person name="Stajich J.E."/>
        </authorList>
    </citation>
    <scope>NUCLEOTIDE SEQUENCE [LARGE SCALE GENOMIC DNA]</scope>
    <source>
        <strain evidence="2 3">CCFEE 5311</strain>
    </source>
</reference>
<name>A0A4U0URI3_9PEZI</name>